<gene>
    <name evidence="1" type="ORF">Pan44_13630</name>
</gene>
<proteinExistence type="predicted"/>
<dbReference type="OrthoDB" id="223245at2"/>
<dbReference type="EMBL" id="CP036271">
    <property type="protein sequence ID" value="QDT53346.1"/>
    <property type="molecule type" value="Genomic_DNA"/>
</dbReference>
<dbReference type="InParanoid" id="A0A517SB91"/>
<organism evidence="1 2">
    <name type="scientific">Caulifigura coniformis</name>
    <dbReference type="NCBI Taxonomy" id="2527983"/>
    <lineage>
        <taxon>Bacteria</taxon>
        <taxon>Pseudomonadati</taxon>
        <taxon>Planctomycetota</taxon>
        <taxon>Planctomycetia</taxon>
        <taxon>Planctomycetales</taxon>
        <taxon>Planctomycetaceae</taxon>
        <taxon>Caulifigura</taxon>
    </lineage>
</organism>
<evidence type="ECO:0000313" key="1">
    <source>
        <dbReference type="EMBL" id="QDT53346.1"/>
    </source>
</evidence>
<dbReference type="RefSeq" id="WP_145028491.1">
    <property type="nucleotide sequence ID" value="NZ_CP036271.1"/>
</dbReference>
<dbReference type="Proteomes" id="UP000315700">
    <property type="component" value="Chromosome"/>
</dbReference>
<dbReference type="AlphaFoldDB" id="A0A517SB91"/>
<dbReference type="KEGG" id="ccos:Pan44_13630"/>
<name>A0A517SB91_9PLAN</name>
<accession>A0A517SB91</accession>
<evidence type="ECO:0000313" key="2">
    <source>
        <dbReference type="Proteomes" id="UP000315700"/>
    </source>
</evidence>
<keyword evidence="2" id="KW-1185">Reference proteome</keyword>
<sequence length="541" mass="58426">MRRHILSSGLCLALVSASWAGRPEKPHPVPGLRIGPDTTVISGPLNELGYPDYIASLNERLGDGVAPDENFWTAYCETLPRNSVGVNFLERLLNCPGFEKACSIPCESYAPAGTNIEAANKQLDASMSRPWKADELPIIARWLEKNQDALTRATEAAARTKAYAPLITTDGSTTLVSVLLPHVQQVRDTARALSARAFLALGEGRGDDAWKDVMTLYRLAGHLERGPFLIGHLVGIAVSSIARIPAEACLVDASASPDVLARRWNELSALLGPETREVTWLESEHFMTLDLTLAIRSGSAETAILLGNVATISPPGSMDDEGLPQIDFRKAHEAFQSMMLKLGDVNETLAFSNQYHARMEAALALPDYLARKAAIEKVAREFHGDATPDHIGSVTAAFFMGGPDAVENLARSSVIRHFAATFAQCNKAEARIITRNRLLHAAFAAELTFRKNGRDVADSKELNAAIEEFSMAADVAPPDMKDPYTGDSFRITSDAERLVVYSVGDNGKSDGGKTFGEGEGCDDLVVVLKRVNASSASKKIP</sequence>
<protein>
    <submittedName>
        <fullName evidence="1">Uncharacterized protein</fullName>
    </submittedName>
</protein>
<reference evidence="1 2" key="1">
    <citation type="submission" date="2019-02" db="EMBL/GenBank/DDBJ databases">
        <title>Deep-cultivation of Planctomycetes and their phenomic and genomic characterization uncovers novel biology.</title>
        <authorList>
            <person name="Wiegand S."/>
            <person name="Jogler M."/>
            <person name="Boedeker C."/>
            <person name="Pinto D."/>
            <person name="Vollmers J."/>
            <person name="Rivas-Marin E."/>
            <person name="Kohn T."/>
            <person name="Peeters S.H."/>
            <person name="Heuer A."/>
            <person name="Rast P."/>
            <person name="Oberbeckmann S."/>
            <person name="Bunk B."/>
            <person name="Jeske O."/>
            <person name="Meyerdierks A."/>
            <person name="Storesund J.E."/>
            <person name="Kallscheuer N."/>
            <person name="Luecker S."/>
            <person name="Lage O.M."/>
            <person name="Pohl T."/>
            <person name="Merkel B.J."/>
            <person name="Hornburger P."/>
            <person name="Mueller R.-W."/>
            <person name="Bruemmer F."/>
            <person name="Labrenz M."/>
            <person name="Spormann A.M."/>
            <person name="Op den Camp H."/>
            <person name="Overmann J."/>
            <person name="Amann R."/>
            <person name="Jetten M.S.M."/>
            <person name="Mascher T."/>
            <person name="Medema M.H."/>
            <person name="Devos D.P."/>
            <person name="Kaster A.-K."/>
            <person name="Ovreas L."/>
            <person name="Rohde M."/>
            <person name="Galperin M.Y."/>
            <person name="Jogler C."/>
        </authorList>
    </citation>
    <scope>NUCLEOTIDE SEQUENCE [LARGE SCALE GENOMIC DNA]</scope>
    <source>
        <strain evidence="1 2">Pan44</strain>
    </source>
</reference>